<feature type="non-terminal residue" evidence="7">
    <location>
        <position position="208"/>
    </location>
</feature>
<dbReference type="Proteomes" id="UP000015453">
    <property type="component" value="Unassembled WGS sequence"/>
</dbReference>
<name>S8DAB6_9LAMI</name>
<evidence type="ECO:0000313" key="7">
    <source>
        <dbReference type="EMBL" id="EPS59633.1"/>
    </source>
</evidence>
<evidence type="ECO:0000256" key="6">
    <source>
        <dbReference type="ARBA" id="ARBA00029833"/>
    </source>
</evidence>
<evidence type="ECO:0000256" key="5">
    <source>
        <dbReference type="ARBA" id="ARBA00023006"/>
    </source>
</evidence>
<keyword evidence="5" id="KW-0072">Autophagy</keyword>
<dbReference type="EMBL" id="AUSU01008209">
    <property type="protein sequence ID" value="EPS59633.1"/>
    <property type="molecule type" value="Genomic_DNA"/>
</dbReference>
<accession>S8DAB6</accession>
<evidence type="ECO:0000256" key="1">
    <source>
        <dbReference type="ARBA" id="ARBA00005696"/>
    </source>
</evidence>
<comment type="similarity">
    <text evidence="1">Belongs to the ATG10 family.</text>
</comment>
<proteinExistence type="inferred from homology"/>
<dbReference type="AlphaFoldDB" id="S8DAB6"/>
<evidence type="ECO:0000256" key="3">
    <source>
        <dbReference type="ARBA" id="ARBA00022679"/>
    </source>
</evidence>
<dbReference type="GO" id="GO:0032446">
    <property type="term" value="P:protein modification by small protein conjugation"/>
    <property type="evidence" value="ECO:0007669"/>
    <property type="project" value="TreeGrafter"/>
</dbReference>
<evidence type="ECO:0000313" key="8">
    <source>
        <dbReference type="Proteomes" id="UP000015453"/>
    </source>
</evidence>
<keyword evidence="3" id="KW-0808">Transferase</keyword>
<comment type="caution">
    <text evidence="7">The sequence shown here is derived from an EMBL/GenBank/DDBJ whole genome shotgun (WGS) entry which is preliminary data.</text>
</comment>
<dbReference type="GO" id="GO:0000045">
    <property type="term" value="P:autophagosome assembly"/>
    <property type="evidence" value="ECO:0007669"/>
    <property type="project" value="TreeGrafter"/>
</dbReference>
<dbReference type="GO" id="GO:0005829">
    <property type="term" value="C:cytosol"/>
    <property type="evidence" value="ECO:0007669"/>
    <property type="project" value="TreeGrafter"/>
</dbReference>
<dbReference type="GO" id="GO:0000422">
    <property type="term" value="P:autophagy of mitochondrion"/>
    <property type="evidence" value="ECO:0007669"/>
    <property type="project" value="TreeGrafter"/>
</dbReference>
<protein>
    <recommendedName>
        <fullName evidence="2">Ubiquitin-like-conjugating enzyme ATG10</fullName>
    </recommendedName>
    <alternativeName>
        <fullName evidence="6">Autophagy-related protein 10</fullName>
    </alternativeName>
</protein>
<evidence type="ECO:0000256" key="2">
    <source>
        <dbReference type="ARBA" id="ARBA00021099"/>
    </source>
</evidence>
<dbReference type="InterPro" id="IPR007135">
    <property type="entry name" value="Atg3/Atg10"/>
</dbReference>
<evidence type="ECO:0000256" key="4">
    <source>
        <dbReference type="ARBA" id="ARBA00022786"/>
    </source>
</evidence>
<sequence length="208" mass="23938">DSALSPAEFYLAASVFSERWSKFNSSFPPWEWRRSPISLDPEEGYLALESAIVPKSEANRLEADDNSDAEESCSSALADEFNDETVFVHDDEIGRHHYDLHIVHSASYLVPVLFFRAYRPDGQPLLLDEIKADLDAESARRLEEAPWMFITQEEHPLLNRPWFTVHPCGTREWMKLLLSHGNKIQSYFTSWFSVVGQLFGFRIPLQMA</sequence>
<dbReference type="PANTHER" id="PTHR14957">
    <property type="entry name" value="UBIQUITIN-LIKE-CONJUGATING ENZYME ATG10"/>
    <property type="match status" value="1"/>
</dbReference>
<keyword evidence="8" id="KW-1185">Reference proteome</keyword>
<reference evidence="7 8" key="1">
    <citation type="journal article" date="2013" name="BMC Genomics">
        <title>The miniature genome of a carnivorous plant Genlisea aurea contains a low number of genes and short non-coding sequences.</title>
        <authorList>
            <person name="Leushkin E.V."/>
            <person name="Sutormin R.A."/>
            <person name="Nabieva E.R."/>
            <person name="Penin A.A."/>
            <person name="Kondrashov A.S."/>
            <person name="Logacheva M.D."/>
        </authorList>
    </citation>
    <scope>NUCLEOTIDE SEQUENCE [LARGE SCALE GENOMIC DNA]</scope>
</reference>
<dbReference type="Gene3D" id="3.30.1460.50">
    <property type="match status" value="1"/>
</dbReference>
<dbReference type="OrthoDB" id="4089664at2759"/>
<gene>
    <name evidence="7" type="ORF">M569_15174</name>
</gene>
<dbReference type="PANTHER" id="PTHR14957:SF1">
    <property type="entry name" value="UBIQUITIN-LIKE-CONJUGATING ENZYME ATG10"/>
    <property type="match status" value="1"/>
</dbReference>
<keyword evidence="4" id="KW-0833">Ubl conjugation pathway</keyword>
<organism evidence="7 8">
    <name type="scientific">Genlisea aurea</name>
    <dbReference type="NCBI Taxonomy" id="192259"/>
    <lineage>
        <taxon>Eukaryota</taxon>
        <taxon>Viridiplantae</taxon>
        <taxon>Streptophyta</taxon>
        <taxon>Embryophyta</taxon>
        <taxon>Tracheophyta</taxon>
        <taxon>Spermatophyta</taxon>
        <taxon>Magnoliopsida</taxon>
        <taxon>eudicotyledons</taxon>
        <taxon>Gunneridae</taxon>
        <taxon>Pentapetalae</taxon>
        <taxon>asterids</taxon>
        <taxon>lamiids</taxon>
        <taxon>Lamiales</taxon>
        <taxon>Lentibulariaceae</taxon>
        <taxon>Genlisea</taxon>
    </lineage>
</organism>
<feature type="non-terminal residue" evidence="7">
    <location>
        <position position="1"/>
    </location>
</feature>
<dbReference type="GO" id="GO:0061651">
    <property type="term" value="F:Atg12 conjugating enzyme activity"/>
    <property type="evidence" value="ECO:0007669"/>
    <property type="project" value="TreeGrafter"/>
</dbReference>
<dbReference type="Pfam" id="PF03987">
    <property type="entry name" value="Autophagy_act_C"/>
    <property type="match status" value="1"/>
</dbReference>